<comment type="caution">
    <text evidence="1">The sequence shown here is derived from an EMBL/GenBank/DDBJ whole genome shotgun (WGS) entry which is preliminary data.</text>
</comment>
<sequence>MYKEHRIDPLELYWNPQEIIQDTINIYIFKSLTRVNLPHNLTCLKKTILRNKRIIPFYLCPLEFFELSLSPGYCICPSPQWNSFSLSPLECCESGRISWTDIFD</sequence>
<evidence type="ECO:0000313" key="2">
    <source>
        <dbReference type="Proteomes" id="UP000827986"/>
    </source>
</evidence>
<dbReference type="EMBL" id="JAHDVG010000474">
    <property type="protein sequence ID" value="KAH1177111.1"/>
    <property type="molecule type" value="Genomic_DNA"/>
</dbReference>
<dbReference type="Proteomes" id="UP000827986">
    <property type="component" value="Unassembled WGS sequence"/>
</dbReference>
<accession>A0A9D3XCE5</accession>
<evidence type="ECO:0000313" key="1">
    <source>
        <dbReference type="EMBL" id="KAH1177111.1"/>
    </source>
</evidence>
<keyword evidence="2" id="KW-1185">Reference proteome</keyword>
<name>A0A9D3XCE5_9SAUR</name>
<dbReference type="AlphaFoldDB" id="A0A9D3XCE5"/>
<gene>
    <name evidence="1" type="ORF">KIL84_010813</name>
</gene>
<reference evidence="1" key="1">
    <citation type="submission" date="2021-09" db="EMBL/GenBank/DDBJ databases">
        <title>The genome of Mauremys mutica provides insights into the evolution of semi-aquatic lifestyle.</title>
        <authorList>
            <person name="Gong S."/>
            <person name="Gao Y."/>
        </authorList>
    </citation>
    <scope>NUCLEOTIDE SEQUENCE</scope>
    <source>
        <strain evidence="1">MM-2020</strain>
        <tissue evidence="1">Muscle</tissue>
    </source>
</reference>
<organism evidence="1 2">
    <name type="scientific">Mauremys mutica</name>
    <name type="common">yellowpond turtle</name>
    <dbReference type="NCBI Taxonomy" id="74926"/>
    <lineage>
        <taxon>Eukaryota</taxon>
        <taxon>Metazoa</taxon>
        <taxon>Chordata</taxon>
        <taxon>Craniata</taxon>
        <taxon>Vertebrata</taxon>
        <taxon>Euteleostomi</taxon>
        <taxon>Archelosauria</taxon>
        <taxon>Testudinata</taxon>
        <taxon>Testudines</taxon>
        <taxon>Cryptodira</taxon>
        <taxon>Durocryptodira</taxon>
        <taxon>Testudinoidea</taxon>
        <taxon>Geoemydidae</taxon>
        <taxon>Geoemydinae</taxon>
        <taxon>Mauremys</taxon>
    </lineage>
</organism>
<protein>
    <submittedName>
        <fullName evidence="1">Uncharacterized protein</fullName>
    </submittedName>
</protein>
<proteinExistence type="predicted"/>